<dbReference type="Proteomes" id="UP000184139">
    <property type="component" value="Unassembled WGS sequence"/>
</dbReference>
<dbReference type="OrthoDB" id="9805563at2"/>
<feature type="transmembrane region" description="Helical" evidence="8">
    <location>
        <begin position="258"/>
        <end position="277"/>
    </location>
</feature>
<evidence type="ECO:0000313" key="10">
    <source>
        <dbReference type="Proteomes" id="UP000184139"/>
    </source>
</evidence>
<evidence type="ECO:0008006" key="11">
    <source>
        <dbReference type="Google" id="ProtNLM"/>
    </source>
</evidence>
<keyword evidence="3" id="KW-0813">Transport</keyword>
<feature type="transmembrane region" description="Helical" evidence="8">
    <location>
        <begin position="68"/>
        <end position="86"/>
    </location>
</feature>
<dbReference type="Gene3D" id="1.20.1530.20">
    <property type="match status" value="1"/>
</dbReference>
<dbReference type="PANTHER" id="PTHR36838:SF4">
    <property type="entry name" value="AUXIN EFFLUX CARRIER FAMILY PROTEIN"/>
    <property type="match status" value="1"/>
</dbReference>
<evidence type="ECO:0000256" key="8">
    <source>
        <dbReference type="SAM" id="Phobius"/>
    </source>
</evidence>
<keyword evidence="10" id="KW-1185">Reference proteome</keyword>
<feature type="transmembrane region" description="Helical" evidence="8">
    <location>
        <begin position="7"/>
        <end position="24"/>
    </location>
</feature>
<sequence length="314" mass="33822">MHLLIDILLIVLPVFLVVGLGFSLKGSGLVDAEFLFRLNRLIYYVALPALLFYKIATADFSASFDPRLLLGMVVSICTVFLCSYGYTVLRGYSPEARGAFTQGAFRGNLAYVGLAIAFNAYGVEGFAIAGILVGFLVPLLNALAVLSLLLPQRQTNHSFSKAFWASQFVFNPLIIASFVGIIWSFFNLPLPQVVDRALDILTGMSLPLALISIGASFSPRNLRGEVVKAVLASGIKIVWMPLLTAFILLLLGIRGMELGVGVVLAASPTATAAYIMAQQLKSDAELSGSIIMLSTLLSVFTYSAALFFLRYSGL</sequence>
<feature type="transmembrane region" description="Helical" evidence="8">
    <location>
        <begin position="126"/>
        <end position="150"/>
    </location>
</feature>
<keyword evidence="6 8" id="KW-1133">Transmembrane helix</keyword>
<dbReference type="InterPro" id="IPR004776">
    <property type="entry name" value="Mem_transp_PIN-like"/>
</dbReference>
<reference evidence="9 10" key="1">
    <citation type="submission" date="2016-11" db="EMBL/GenBank/DDBJ databases">
        <authorList>
            <person name="Jaros S."/>
            <person name="Januszkiewicz K."/>
            <person name="Wedrychowicz H."/>
        </authorList>
    </citation>
    <scope>NUCLEOTIDE SEQUENCE [LARGE SCALE GENOMIC DNA]</scope>
    <source>
        <strain evidence="9 10">DSM 9705</strain>
    </source>
</reference>
<keyword evidence="5 8" id="KW-0812">Transmembrane</keyword>
<feature type="transmembrane region" description="Helical" evidence="8">
    <location>
        <begin position="289"/>
        <end position="309"/>
    </location>
</feature>
<comment type="subcellular location">
    <subcellularLocation>
        <location evidence="1">Cell membrane</location>
        <topology evidence="1">Multi-pass membrane protein</topology>
    </subcellularLocation>
</comment>
<feature type="transmembrane region" description="Helical" evidence="8">
    <location>
        <begin position="162"/>
        <end position="186"/>
    </location>
</feature>
<feature type="transmembrane region" description="Helical" evidence="8">
    <location>
        <begin position="229"/>
        <end position="252"/>
    </location>
</feature>
<keyword evidence="4" id="KW-1003">Cell membrane</keyword>
<organism evidence="9 10">
    <name type="scientific">Desulfofustis glycolicus DSM 9705</name>
    <dbReference type="NCBI Taxonomy" id="1121409"/>
    <lineage>
        <taxon>Bacteria</taxon>
        <taxon>Pseudomonadati</taxon>
        <taxon>Thermodesulfobacteriota</taxon>
        <taxon>Desulfobulbia</taxon>
        <taxon>Desulfobulbales</taxon>
        <taxon>Desulfocapsaceae</taxon>
        <taxon>Desulfofustis</taxon>
    </lineage>
</organism>
<evidence type="ECO:0000256" key="3">
    <source>
        <dbReference type="ARBA" id="ARBA00022448"/>
    </source>
</evidence>
<evidence type="ECO:0000256" key="2">
    <source>
        <dbReference type="ARBA" id="ARBA00010145"/>
    </source>
</evidence>
<comment type="similarity">
    <text evidence="2">Belongs to the auxin efflux carrier (TC 2.A.69) family.</text>
</comment>
<dbReference type="GO" id="GO:0005886">
    <property type="term" value="C:plasma membrane"/>
    <property type="evidence" value="ECO:0007669"/>
    <property type="project" value="UniProtKB-SubCell"/>
</dbReference>
<dbReference type="PANTHER" id="PTHR36838">
    <property type="entry name" value="AUXIN EFFLUX CARRIER FAMILY PROTEIN"/>
    <property type="match status" value="1"/>
</dbReference>
<keyword evidence="7 8" id="KW-0472">Membrane</keyword>
<dbReference type="GO" id="GO:0055085">
    <property type="term" value="P:transmembrane transport"/>
    <property type="evidence" value="ECO:0007669"/>
    <property type="project" value="InterPro"/>
</dbReference>
<evidence type="ECO:0000256" key="6">
    <source>
        <dbReference type="ARBA" id="ARBA00022989"/>
    </source>
</evidence>
<accession>A0A1M5X2V8</accession>
<feature type="transmembrane region" description="Helical" evidence="8">
    <location>
        <begin position="36"/>
        <end position="56"/>
    </location>
</feature>
<evidence type="ECO:0000313" key="9">
    <source>
        <dbReference type="EMBL" id="SHH94130.1"/>
    </source>
</evidence>
<evidence type="ECO:0000256" key="1">
    <source>
        <dbReference type="ARBA" id="ARBA00004651"/>
    </source>
</evidence>
<dbReference type="STRING" id="1121409.SAMN02745124_02722"/>
<dbReference type="AlphaFoldDB" id="A0A1M5X2V8"/>
<evidence type="ECO:0000256" key="7">
    <source>
        <dbReference type="ARBA" id="ARBA00023136"/>
    </source>
</evidence>
<evidence type="ECO:0000256" key="4">
    <source>
        <dbReference type="ARBA" id="ARBA00022475"/>
    </source>
</evidence>
<dbReference type="EMBL" id="FQXS01000016">
    <property type="protein sequence ID" value="SHH94130.1"/>
    <property type="molecule type" value="Genomic_DNA"/>
</dbReference>
<proteinExistence type="inferred from homology"/>
<dbReference type="Pfam" id="PF03547">
    <property type="entry name" value="Mem_trans"/>
    <property type="match status" value="1"/>
</dbReference>
<dbReference type="RefSeq" id="WP_073376894.1">
    <property type="nucleotide sequence ID" value="NZ_FQXS01000016.1"/>
</dbReference>
<name>A0A1M5X2V8_9BACT</name>
<gene>
    <name evidence="9" type="ORF">SAMN02745124_02722</name>
</gene>
<evidence type="ECO:0000256" key="5">
    <source>
        <dbReference type="ARBA" id="ARBA00022692"/>
    </source>
</evidence>
<dbReference type="InterPro" id="IPR038770">
    <property type="entry name" value="Na+/solute_symporter_sf"/>
</dbReference>
<protein>
    <recommendedName>
        <fullName evidence="11">AEC family transporter</fullName>
    </recommendedName>
</protein>